<dbReference type="PANTHER" id="PTHR11772:SF2">
    <property type="entry name" value="ASPARAGINE SYNTHETASE [GLUTAMINE-HYDROLYZING]"/>
    <property type="match status" value="1"/>
</dbReference>
<evidence type="ECO:0000313" key="7">
    <source>
        <dbReference type="Proteomes" id="UP000236248"/>
    </source>
</evidence>
<proteinExistence type="predicted"/>
<feature type="domain" description="Asparagine synthetase" evidence="4">
    <location>
        <begin position="189"/>
        <end position="334"/>
    </location>
</feature>
<dbReference type="InterPro" id="IPR029055">
    <property type="entry name" value="Ntn_hydrolases_N"/>
</dbReference>
<evidence type="ECO:0000259" key="4">
    <source>
        <dbReference type="Pfam" id="PF00733"/>
    </source>
</evidence>
<evidence type="ECO:0000259" key="5">
    <source>
        <dbReference type="Pfam" id="PF13537"/>
    </source>
</evidence>
<evidence type="ECO:0000256" key="2">
    <source>
        <dbReference type="ARBA" id="ARBA00022741"/>
    </source>
</evidence>
<keyword evidence="7" id="KW-1185">Reference proteome</keyword>
<dbReference type="Pfam" id="PF00733">
    <property type="entry name" value="Asn_synthase"/>
    <property type="match status" value="2"/>
</dbReference>
<dbReference type="CDD" id="cd01991">
    <property type="entry name" value="Asn_synthase_B_C"/>
    <property type="match status" value="1"/>
</dbReference>
<protein>
    <recommendedName>
        <fullName evidence="8">Asparagine synthase (glutamine-hydrolyzing)</fullName>
    </recommendedName>
</protein>
<accession>A0A2K5ASK1</accession>
<dbReference type="SUPFAM" id="SSF52402">
    <property type="entry name" value="Adenine nucleotide alpha hydrolases-like"/>
    <property type="match status" value="1"/>
</dbReference>
<feature type="domain" description="Glutamine amidotransferase type-2" evidence="5">
    <location>
        <begin position="88"/>
        <end position="142"/>
    </location>
</feature>
<dbReference type="KEGG" id="ncv:NCAV_1457"/>
<sequence length="442" mass="50078">MIDGYALIRYNGFILTNKDIDLELCRRMMGNRYDKGSGRRREFVFKKDGFTALCYCKYVQIPEGQDRIIILLNGDIYYNSSNVHSLHDLHGMLARSDGNYALTWIDTNDGVIAFARDPLGSKPLYYKHDGSNITIASDRRVLNTCVEVEPGTLYIFRLGLGMEKIRFSPIIEYKPYVDVSMDDAIEHTRHLISTSLIRRLSGRSRIVVGVSGIDSIILAMLSNHILDVIPVTVCTKGSYDEMNARYIQEVMGLRTHILMLEEQDILKILNDISTLEIDIDFASTMDVSIACIVYALARFARDNGADALMLGQLADELFGGYARYLRYDCRSSNSSIHNDLNMILFNDLKKASHDLCRDESIASSMLVDLLLPYASVELARYVVNLPAEFKVDVVHGVRKLLLRKVAESIGIAHEIAYREKKAMQFSTGVFKMVKRLSKVLHR</sequence>
<reference evidence="7" key="1">
    <citation type="submission" date="2018-01" db="EMBL/GenBank/DDBJ databases">
        <authorList>
            <person name="Kerou L M."/>
        </authorList>
    </citation>
    <scope>NUCLEOTIDE SEQUENCE [LARGE SCALE GENOMIC DNA]</scope>
    <source>
        <strain evidence="7">SCU2</strain>
    </source>
</reference>
<evidence type="ECO:0000256" key="1">
    <source>
        <dbReference type="ARBA" id="ARBA00022598"/>
    </source>
</evidence>
<dbReference type="GeneID" id="41595448"/>
<dbReference type="InterPro" id="IPR017932">
    <property type="entry name" value="GATase_2_dom"/>
</dbReference>
<dbReference type="PANTHER" id="PTHR11772">
    <property type="entry name" value="ASPARAGINE SYNTHETASE"/>
    <property type="match status" value="1"/>
</dbReference>
<dbReference type="GO" id="GO:0006529">
    <property type="term" value="P:asparagine biosynthetic process"/>
    <property type="evidence" value="ECO:0007669"/>
    <property type="project" value="InterPro"/>
</dbReference>
<dbReference type="GO" id="GO:0005829">
    <property type="term" value="C:cytosol"/>
    <property type="evidence" value="ECO:0007669"/>
    <property type="project" value="TreeGrafter"/>
</dbReference>
<organism evidence="6 7">
    <name type="scientific">Candidatus Nitrosocaldus cavascurensis</name>
    <dbReference type="NCBI Taxonomy" id="2058097"/>
    <lineage>
        <taxon>Archaea</taxon>
        <taxon>Nitrososphaerota</taxon>
        <taxon>Nitrososphaeria</taxon>
        <taxon>Candidatus Nitrosocaldales</taxon>
        <taxon>Candidatus Nitrosocaldaceae</taxon>
        <taxon>Candidatus Nitrosocaldus</taxon>
    </lineage>
</organism>
<name>A0A2K5ASK1_9ARCH</name>
<keyword evidence="1" id="KW-0436">Ligase</keyword>
<dbReference type="AlphaFoldDB" id="A0A2K5ASK1"/>
<dbReference type="GO" id="GO:0005524">
    <property type="term" value="F:ATP binding"/>
    <property type="evidence" value="ECO:0007669"/>
    <property type="project" value="UniProtKB-KW"/>
</dbReference>
<dbReference type="RefSeq" id="WP_103286759.1">
    <property type="nucleotide sequence ID" value="NZ_LT981265.1"/>
</dbReference>
<dbReference type="Pfam" id="PF13537">
    <property type="entry name" value="GATase_7"/>
    <property type="match status" value="1"/>
</dbReference>
<dbReference type="SUPFAM" id="SSF56235">
    <property type="entry name" value="N-terminal nucleophile aminohydrolases (Ntn hydrolases)"/>
    <property type="match status" value="1"/>
</dbReference>
<dbReference type="GO" id="GO:0004066">
    <property type="term" value="F:asparagine synthase (glutamine-hydrolyzing) activity"/>
    <property type="evidence" value="ECO:0007669"/>
    <property type="project" value="InterPro"/>
</dbReference>
<dbReference type="EMBL" id="LT981265">
    <property type="protein sequence ID" value="SPC34623.1"/>
    <property type="molecule type" value="Genomic_DNA"/>
</dbReference>
<keyword evidence="3" id="KW-0067">ATP-binding</keyword>
<gene>
    <name evidence="6" type="ORF">NCAV_1457</name>
</gene>
<feature type="domain" description="Asparagine synthetase" evidence="4">
    <location>
        <begin position="339"/>
        <end position="429"/>
    </location>
</feature>
<dbReference type="Gene3D" id="3.40.50.620">
    <property type="entry name" value="HUPs"/>
    <property type="match status" value="1"/>
</dbReference>
<dbReference type="Proteomes" id="UP000236248">
    <property type="component" value="Chromosome NCAV"/>
</dbReference>
<dbReference type="InterPro" id="IPR014729">
    <property type="entry name" value="Rossmann-like_a/b/a_fold"/>
</dbReference>
<keyword evidence="2" id="KW-0547">Nucleotide-binding</keyword>
<evidence type="ECO:0000313" key="6">
    <source>
        <dbReference type="EMBL" id="SPC34623.1"/>
    </source>
</evidence>
<dbReference type="InterPro" id="IPR001962">
    <property type="entry name" value="Asn_synthase"/>
</dbReference>
<dbReference type="Gene3D" id="3.60.20.10">
    <property type="entry name" value="Glutamine Phosphoribosylpyrophosphate, subunit 1, domain 1"/>
    <property type="match status" value="1"/>
</dbReference>
<evidence type="ECO:0000256" key="3">
    <source>
        <dbReference type="ARBA" id="ARBA00022840"/>
    </source>
</evidence>
<evidence type="ECO:0008006" key="8">
    <source>
        <dbReference type="Google" id="ProtNLM"/>
    </source>
</evidence>
<dbReference type="InterPro" id="IPR050795">
    <property type="entry name" value="Asn_Synthetase"/>
</dbReference>